<dbReference type="InterPro" id="IPR007371">
    <property type="entry name" value="TPK_catalytic"/>
</dbReference>
<evidence type="ECO:0000256" key="6">
    <source>
        <dbReference type="ARBA" id="ARBA00022840"/>
    </source>
</evidence>
<dbReference type="GO" id="GO:0004788">
    <property type="term" value="F:thiamine diphosphokinase activity"/>
    <property type="evidence" value="ECO:0007669"/>
    <property type="project" value="UniProtKB-UniRule"/>
</dbReference>
<dbReference type="InterPro" id="IPR007373">
    <property type="entry name" value="Thiamin_PyroPKinase_B1-bd"/>
</dbReference>
<dbReference type="GO" id="GO:0016301">
    <property type="term" value="F:kinase activity"/>
    <property type="evidence" value="ECO:0007669"/>
    <property type="project" value="UniProtKB-UniRule"/>
</dbReference>
<evidence type="ECO:0000256" key="5">
    <source>
        <dbReference type="ARBA" id="ARBA00022777"/>
    </source>
</evidence>
<name>A0A0E1RYR1_COCIM</name>
<dbReference type="InterPro" id="IPR006282">
    <property type="entry name" value="Thi_PPkinase"/>
</dbReference>
<sequence length="315" mass="34619">MEWKPTKFFESVPRSKPYALLVLNQPINPNAYKILKQHASFTICADGGANRFYELMRKNGTESTELPNAIVGDLDSIRPFVRKHYENLGVPVLEDPDQYSTDFTKCLRHLKSNIRTIVSSDISPGPPQSTAESEVQDNGTEPHLDVLVLGGLGGRVDQAFSQIHHLYTASQSSLSAADKPAGDLYLISEESITFLLPEGKSTIFTPGGNSLEAESRWKAPTSIPGSHSALDGDKPISECPEKCYLSENVGIIPVGGPSVINTEGLEWDVHDWKTEFGGQVSTSNHIRADMVEIRTTAPVLFTVELADWLKFHGRV</sequence>
<dbReference type="InterPro" id="IPR036371">
    <property type="entry name" value="TPK_B1-bd_sf"/>
</dbReference>
<dbReference type="GO" id="GO:0005524">
    <property type="term" value="F:ATP binding"/>
    <property type="evidence" value="ECO:0007669"/>
    <property type="project" value="UniProtKB-UniRule"/>
</dbReference>
<dbReference type="NCBIfam" id="TIGR01378">
    <property type="entry name" value="thi_PPkinase"/>
    <property type="match status" value="1"/>
</dbReference>
<dbReference type="STRING" id="246410.A0A0E1RYR1"/>
<dbReference type="GO" id="GO:0006772">
    <property type="term" value="P:thiamine metabolic process"/>
    <property type="evidence" value="ECO:0007669"/>
    <property type="project" value="InterPro"/>
</dbReference>
<dbReference type="GO" id="GO:0009229">
    <property type="term" value="P:thiamine diphosphate biosynthetic process"/>
    <property type="evidence" value="ECO:0007669"/>
    <property type="project" value="UniProtKB-UniRule"/>
</dbReference>
<dbReference type="OMA" id="HHLYMMT"/>
<evidence type="ECO:0000259" key="9">
    <source>
        <dbReference type="SMART" id="SM00983"/>
    </source>
</evidence>
<feature type="region of interest" description="Disordered" evidence="8">
    <location>
        <begin position="118"/>
        <end position="139"/>
    </location>
</feature>
<organism evidence="10 11">
    <name type="scientific">Coccidioides immitis (strain RS)</name>
    <name type="common">Valley fever fungus</name>
    <dbReference type="NCBI Taxonomy" id="246410"/>
    <lineage>
        <taxon>Eukaryota</taxon>
        <taxon>Fungi</taxon>
        <taxon>Dikarya</taxon>
        <taxon>Ascomycota</taxon>
        <taxon>Pezizomycotina</taxon>
        <taxon>Eurotiomycetes</taxon>
        <taxon>Eurotiomycetidae</taxon>
        <taxon>Onygenales</taxon>
        <taxon>Onygenaceae</taxon>
        <taxon>Coccidioides</taxon>
    </lineage>
</organism>
<dbReference type="Pfam" id="PF04265">
    <property type="entry name" value="TPK_B1_binding"/>
    <property type="match status" value="1"/>
</dbReference>
<dbReference type="RefSeq" id="XP_001245804.2">
    <property type="nucleotide sequence ID" value="XM_001245803.2"/>
</dbReference>
<evidence type="ECO:0000256" key="2">
    <source>
        <dbReference type="ARBA" id="ARBA00006785"/>
    </source>
</evidence>
<dbReference type="EC" id="2.7.6.2" evidence="7"/>
<dbReference type="GeneID" id="4563480"/>
<dbReference type="InParanoid" id="A0A0E1RYR1"/>
<dbReference type="GO" id="GO:0030975">
    <property type="term" value="F:thiamine binding"/>
    <property type="evidence" value="ECO:0007669"/>
    <property type="project" value="UniProtKB-UniRule"/>
</dbReference>
<dbReference type="OrthoDB" id="25149at2759"/>
<dbReference type="EMBL" id="GG704914">
    <property type="protein sequence ID" value="EAS34221.2"/>
    <property type="molecule type" value="Genomic_DNA"/>
</dbReference>
<dbReference type="Gene3D" id="3.40.50.10240">
    <property type="entry name" value="Thiamin pyrophosphokinase, catalytic domain"/>
    <property type="match status" value="1"/>
</dbReference>
<dbReference type="Proteomes" id="UP000001261">
    <property type="component" value="Unassembled WGS sequence"/>
</dbReference>
<evidence type="ECO:0000313" key="11">
    <source>
        <dbReference type="Proteomes" id="UP000001261"/>
    </source>
</evidence>
<dbReference type="SUPFAM" id="SSF63999">
    <property type="entry name" value="Thiamin pyrophosphokinase, catalytic domain"/>
    <property type="match status" value="1"/>
</dbReference>
<evidence type="ECO:0000256" key="7">
    <source>
        <dbReference type="PIRNR" id="PIRNR031057"/>
    </source>
</evidence>
<accession>A0A0E1RYR1</accession>
<evidence type="ECO:0000256" key="8">
    <source>
        <dbReference type="SAM" id="MobiDB-lite"/>
    </source>
</evidence>
<comment type="catalytic activity">
    <reaction evidence="7">
        <text>thiamine + ATP = thiamine diphosphate + AMP + H(+)</text>
        <dbReference type="Rhea" id="RHEA:11576"/>
        <dbReference type="ChEBI" id="CHEBI:15378"/>
        <dbReference type="ChEBI" id="CHEBI:18385"/>
        <dbReference type="ChEBI" id="CHEBI:30616"/>
        <dbReference type="ChEBI" id="CHEBI:58937"/>
        <dbReference type="ChEBI" id="CHEBI:456215"/>
    </reaction>
</comment>
<protein>
    <recommendedName>
        <fullName evidence="7">Thiamine pyrophosphokinase</fullName>
        <ecNumber evidence="7">2.7.6.2</ecNumber>
    </recommendedName>
</protein>
<dbReference type="InterPro" id="IPR036759">
    <property type="entry name" value="TPK_catalytic_sf"/>
</dbReference>
<comment type="similarity">
    <text evidence="2 7">Belongs to the thiamine pyrophosphokinase family.</text>
</comment>
<reference evidence="11" key="2">
    <citation type="journal article" date="2010" name="Genome Res.">
        <title>Population genomic sequencing of Coccidioides fungi reveals recent hybridization and transposon control.</title>
        <authorList>
            <person name="Neafsey D.E."/>
            <person name="Barker B.M."/>
            <person name="Sharpton T.J."/>
            <person name="Stajich J.E."/>
            <person name="Park D.J."/>
            <person name="Whiston E."/>
            <person name="Hung C.-Y."/>
            <person name="McMahan C."/>
            <person name="White J."/>
            <person name="Sykes S."/>
            <person name="Heiman D."/>
            <person name="Young S."/>
            <person name="Zeng Q."/>
            <person name="Abouelleil A."/>
            <person name="Aftuck L."/>
            <person name="Bessette D."/>
            <person name="Brown A."/>
            <person name="FitzGerald M."/>
            <person name="Lui A."/>
            <person name="Macdonald J.P."/>
            <person name="Priest M."/>
            <person name="Orbach M.J."/>
            <person name="Galgiani J.N."/>
            <person name="Kirkland T.N."/>
            <person name="Cole G.T."/>
            <person name="Birren B.W."/>
            <person name="Henn M.R."/>
            <person name="Taylor J.W."/>
            <person name="Rounsley S.D."/>
        </authorList>
    </citation>
    <scope>GENOME REANNOTATION</scope>
    <source>
        <strain evidence="11">RS</strain>
    </source>
</reference>
<dbReference type="SUPFAM" id="SSF63862">
    <property type="entry name" value="Thiamin pyrophosphokinase, substrate-binding domain"/>
    <property type="match status" value="1"/>
</dbReference>
<comment type="pathway">
    <text evidence="1 7">Cofactor biosynthesis; thiamine diphosphate biosynthesis; thiamine diphosphate from thiamine: step 1/1.</text>
</comment>
<reference evidence="11" key="1">
    <citation type="journal article" date="2009" name="Genome Res.">
        <title>Comparative genomic analyses of the human fungal pathogens Coccidioides and their relatives.</title>
        <authorList>
            <person name="Sharpton T.J."/>
            <person name="Stajich J.E."/>
            <person name="Rounsley S.D."/>
            <person name="Gardner M.J."/>
            <person name="Wortman J.R."/>
            <person name="Jordar V.S."/>
            <person name="Maiti R."/>
            <person name="Kodira C.D."/>
            <person name="Neafsey D.E."/>
            <person name="Zeng Q."/>
            <person name="Hung C.-Y."/>
            <person name="McMahan C."/>
            <person name="Muszewska A."/>
            <person name="Grynberg M."/>
            <person name="Mandel M.A."/>
            <person name="Kellner E.M."/>
            <person name="Barker B.M."/>
            <person name="Galgiani J.N."/>
            <person name="Orbach M.J."/>
            <person name="Kirkland T.N."/>
            <person name="Cole G.T."/>
            <person name="Henn M.R."/>
            <person name="Birren B.W."/>
            <person name="Taylor J.W."/>
        </authorList>
    </citation>
    <scope>NUCLEOTIDE SEQUENCE [LARGE SCALE GENOMIC DNA]</scope>
    <source>
        <strain evidence="11">RS</strain>
    </source>
</reference>
<gene>
    <name evidence="10" type="ORF">CIMG_05245</name>
</gene>
<evidence type="ECO:0000256" key="3">
    <source>
        <dbReference type="ARBA" id="ARBA00022679"/>
    </source>
</evidence>
<dbReference type="SMART" id="SM00983">
    <property type="entry name" value="TPK_B1_binding"/>
    <property type="match status" value="1"/>
</dbReference>
<evidence type="ECO:0000313" key="10">
    <source>
        <dbReference type="EMBL" id="EAS34221.2"/>
    </source>
</evidence>
<evidence type="ECO:0000256" key="4">
    <source>
        <dbReference type="ARBA" id="ARBA00022741"/>
    </source>
</evidence>
<keyword evidence="5 7" id="KW-0418">Kinase</keyword>
<proteinExistence type="inferred from homology"/>
<dbReference type="PANTHER" id="PTHR13622:SF8">
    <property type="entry name" value="THIAMIN PYROPHOSPHOKINASE 1"/>
    <property type="match status" value="1"/>
</dbReference>
<dbReference type="Pfam" id="PF04263">
    <property type="entry name" value="TPK_catalytic"/>
    <property type="match status" value="1"/>
</dbReference>
<dbReference type="PANTHER" id="PTHR13622">
    <property type="entry name" value="THIAMIN PYROPHOSPHOKINASE"/>
    <property type="match status" value="1"/>
</dbReference>
<dbReference type="AlphaFoldDB" id="A0A0E1RYR1"/>
<dbReference type="UniPathway" id="UPA00060">
    <property type="reaction ID" value="UER00597"/>
</dbReference>
<evidence type="ECO:0000256" key="1">
    <source>
        <dbReference type="ARBA" id="ARBA00005078"/>
    </source>
</evidence>
<dbReference type="PIRSF" id="PIRSF031057">
    <property type="entry name" value="Thiamin_pyrophosphokinase"/>
    <property type="match status" value="1"/>
</dbReference>
<feature type="domain" description="Thiamin pyrophosphokinase thiamin-binding" evidence="9">
    <location>
        <begin position="225"/>
        <end position="299"/>
    </location>
</feature>
<keyword evidence="3 7" id="KW-0808">Transferase</keyword>
<keyword evidence="4 7" id="KW-0547">Nucleotide-binding</keyword>
<dbReference type="FunCoup" id="A0A0E1RYR1">
    <property type="interactions" value="280"/>
</dbReference>
<keyword evidence="6 7" id="KW-0067">ATP-binding</keyword>
<dbReference type="VEuPathDB" id="FungiDB:CIMG_05245"/>
<dbReference type="KEGG" id="cim:CIMG_05245"/>
<dbReference type="InterPro" id="IPR016966">
    <property type="entry name" value="Thiamin_pyrophosphokinase_euk"/>
</dbReference>
<dbReference type="CDD" id="cd07995">
    <property type="entry name" value="TPK"/>
    <property type="match status" value="1"/>
</dbReference>
<keyword evidence="11" id="KW-1185">Reference proteome</keyword>